<gene>
    <name evidence="2" type="ORF">QO002_004615</name>
</gene>
<reference evidence="2 3" key="1">
    <citation type="submission" date="2023-07" db="EMBL/GenBank/DDBJ databases">
        <title>Genomic Encyclopedia of Type Strains, Phase IV (KMG-IV): sequencing the most valuable type-strain genomes for metagenomic binning, comparative biology and taxonomic classification.</title>
        <authorList>
            <person name="Goeker M."/>
        </authorList>
    </citation>
    <scope>NUCLEOTIDE SEQUENCE [LARGE SCALE GENOMIC DNA]</scope>
    <source>
        <strain evidence="2 3">DSM 1112</strain>
    </source>
</reference>
<dbReference type="RefSeq" id="WP_307234024.1">
    <property type="nucleotide sequence ID" value="NZ_JAUSVF010000002.1"/>
</dbReference>
<feature type="signal peptide" evidence="1">
    <location>
        <begin position="1"/>
        <end position="21"/>
    </location>
</feature>
<keyword evidence="3" id="KW-1185">Reference proteome</keyword>
<evidence type="ECO:0000313" key="3">
    <source>
        <dbReference type="Proteomes" id="UP001230207"/>
    </source>
</evidence>
<dbReference type="EMBL" id="JAUSVF010000002">
    <property type="protein sequence ID" value="MDQ0322409.1"/>
    <property type="molecule type" value="Genomic_DNA"/>
</dbReference>
<name>A0ABU0BVY0_9HYPH</name>
<comment type="caution">
    <text evidence="2">The sequence shown here is derived from an EMBL/GenBank/DDBJ whole genome shotgun (WGS) entry which is preliminary data.</text>
</comment>
<keyword evidence="1" id="KW-0732">Signal</keyword>
<proteinExistence type="predicted"/>
<feature type="chain" id="PRO_5046391777" evidence="1">
    <location>
        <begin position="22"/>
        <end position="167"/>
    </location>
</feature>
<evidence type="ECO:0000256" key="1">
    <source>
        <dbReference type="SAM" id="SignalP"/>
    </source>
</evidence>
<accession>A0ABU0BVY0</accession>
<dbReference type="Proteomes" id="UP001230207">
    <property type="component" value="Unassembled WGS sequence"/>
</dbReference>
<protein>
    <submittedName>
        <fullName evidence="2">Uncharacterized protein</fullName>
    </submittedName>
</protein>
<evidence type="ECO:0000313" key="2">
    <source>
        <dbReference type="EMBL" id="MDQ0322409.1"/>
    </source>
</evidence>
<organism evidence="2 3">
    <name type="scientific">Pararhizobium capsulatum DSM 1112</name>
    <dbReference type="NCBI Taxonomy" id="1121113"/>
    <lineage>
        <taxon>Bacteria</taxon>
        <taxon>Pseudomonadati</taxon>
        <taxon>Pseudomonadota</taxon>
        <taxon>Alphaproteobacteria</taxon>
        <taxon>Hyphomicrobiales</taxon>
        <taxon>Rhizobiaceae</taxon>
        <taxon>Rhizobium/Agrobacterium group</taxon>
        <taxon>Pararhizobium</taxon>
    </lineage>
</organism>
<sequence length="167" mass="17673">MRFLTIPLAIAGLSLAAPSFAGEAEYLASLQGTLKGTGFAKLRTNRAAISLTCTFTSVAKATSLSLSGTCRSLGVFKRNIDARLNVTGSRYRGTYTGAASGPATLSGKRSGQTIQLQVLWSKEINGDKSADMRIERTSGNGIRIVTIDRDPESGKSVVTSQIDLRRG</sequence>